<name>A0A1T2X1T3_9BACL</name>
<dbReference type="InterPro" id="IPR023214">
    <property type="entry name" value="HAD_sf"/>
</dbReference>
<dbReference type="PANTHER" id="PTHR42891">
    <property type="entry name" value="D-GLYCERO-BETA-D-MANNO-HEPTOSE-1,7-BISPHOSPHATE 7-PHOSPHATASE"/>
    <property type="match status" value="1"/>
</dbReference>
<dbReference type="InterPro" id="IPR013954">
    <property type="entry name" value="PNK3P"/>
</dbReference>
<dbReference type="RefSeq" id="WP_078502401.1">
    <property type="nucleotide sequence ID" value="NZ_MSZX01000014.1"/>
</dbReference>
<dbReference type="InterPro" id="IPR036412">
    <property type="entry name" value="HAD-like_sf"/>
</dbReference>
<gene>
    <name evidence="1" type="ORF">BVG16_27525</name>
</gene>
<keyword evidence="2" id="KW-1185">Reference proteome</keyword>
<dbReference type="OrthoDB" id="9801899at2"/>
<dbReference type="EMBL" id="MSZX01000014">
    <property type="protein sequence ID" value="OPA73830.1"/>
    <property type="molecule type" value="Genomic_DNA"/>
</dbReference>
<organism evidence="1 2">
    <name type="scientific">Paenibacillus selenitireducens</name>
    <dbReference type="NCBI Taxonomy" id="1324314"/>
    <lineage>
        <taxon>Bacteria</taxon>
        <taxon>Bacillati</taxon>
        <taxon>Bacillota</taxon>
        <taxon>Bacilli</taxon>
        <taxon>Bacillales</taxon>
        <taxon>Paenibacillaceae</taxon>
        <taxon>Paenibacillus</taxon>
    </lineage>
</organism>
<accession>A0A1T2X1T3</accession>
<evidence type="ECO:0000313" key="1">
    <source>
        <dbReference type="EMBL" id="OPA73830.1"/>
    </source>
</evidence>
<evidence type="ECO:0000313" key="2">
    <source>
        <dbReference type="Proteomes" id="UP000190188"/>
    </source>
</evidence>
<reference evidence="1 2" key="1">
    <citation type="submission" date="2017-01" db="EMBL/GenBank/DDBJ databases">
        <title>Genome analysis of Paenibacillus selenitrireducens ES3-24.</title>
        <authorList>
            <person name="Xu D."/>
            <person name="Yao R."/>
            <person name="Zheng S."/>
        </authorList>
    </citation>
    <scope>NUCLEOTIDE SEQUENCE [LARGE SCALE GENOMIC DNA]</scope>
    <source>
        <strain evidence="1 2">ES3-24</strain>
    </source>
</reference>
<dbReference type="InterPro" id="IPR006549">
    <property type="entry name" value="HAD-SF_hydro_IIIA"/>
</dbReference>
<protein>
    <recommendedName>
        <fullName evidence="3">D,D-heptose 1,7-bisphosphate phosphatase</fullName>
    </recommendedName>
</protein>
<dbReference type="GO" id="GO:0016791">
    <property type="term" value="F:phosphatase activity"/>
    <property type="evidence" value="ECO:0007669"/>
    <property type="project" value="InterPro"/>
</dbReference>
<dbReference type="GO" id="GO:0005975">
    <property type="term" value="P:carbohydrate metabolic process"/>
    <property type="evidence" value="ECO:0007669"/>
    <property type="project" value="InterPro"/>
</dbReference>
<dbReference type="Proteomes" id="UP000190188">
    <property type="component" value="Unassembled WGS sequence"/>
</dbReference>
<sequence>MLILFDLDGTLITSYMDNPDRDYDSWSVLPHREEMITALRSEGHVIGIVTNQAGVAFGHVTEKEVLQRIQCVLEALDLPHDTPVQVSFGHPKAKIYRYRKQEAIARRKPSGQMIRDHIANYPEAAAEGVVYVGDRPEDEAAAKDAGVDFIWEKDFFARDSATNNYSE</sequence>
<evidence type="ECO:0008006" key="3">
    <source>
        <dbReference type="Google" id="ProtNLM"/>
    </source>
</evidence>
<dbReference type="AlphaFoldDB" id="A0A1T2X1T3"/>
<dbReference type="Pfam" id="PF08645">
    <property type="entry name" value="PNK3P"/>
    <property type="match status" value="1"/>
</dbReference>
<dbReference type="NCBIfam" id="TIGR01662">
    <property type="entry name" value="HAD-SF-IIIA"/>
    <property type="match status" value="1"/>
</dbReference>
<dbReference type="SUPFAM" id="SSF56784">
    <property type="entry name" value="HAD-like"/>
    <property type="match status" value="1"/>
</dbReference>
<dbReference type="STRING" id="1324314.BVG16_27525"/>
<dbReference type="PANTHER" id="PTHR42891:SF1">
    <property type="entry name" value="D-GLYCERO-BETA-D-MANNO-HEPTOSE-1,7-BISPHOSPHATE 7-PHOSPHATASE"/>
    <property type="match status" value="1"/>
</dbReference>
<dbReference type="Gene3D" id="3.40.50.1000">
    <property type="entry name" value="HAD superfamily/HAD-like"/>
    <property type="match status" value="1"/>
</dbReference>
<comment type="caution">
    <text evidence="1">The sequence shown here is derived from an EMBL/GenBank/DDBJ whole genome shotgun (WGS) entry which is preliminary data.</text>
</comment>
<dbReference type="InterPro" id="IPR004446">
    <property type="entry name" value="Heptose_bisP_phosphatase"/>
</dbReference>
<proteinExistence type="predicted"/>